<dbReference type="InterPro" id="IPR052703">
    <property type="entry name" value="Aromatic_CoA_ox/epox"/>
</dbReference>
<dbReference type="EMBL" id="CP058529">
    <property type="protein sequence ID" value="QLG26735.1"/>
    <property type="molecule type" value="Genomic_DNA"/>
</dbReference>
<feature type="compositionally biased region" description="Basic and acidic residues" evidence="1">
    <location>
        <begin position="230"/>
        <end position="242"/>
    </location>
</feature>
<feature type="region of interest" description="Disordered" evidence="1">
    <location>
        <begin position="222"/>
        <end position="243"/>
    </location>
</feature>
<evidence type="ECO:0000313" key="2">
    <source>
        <dbReference type="EMBL" id="QLG26735.1"/>
    </source>
</evidence>
<dbReference type="PANTHER" id="PTHR30458">
    <property type="entry name" value="PHENYLACETIC ACID DEGRADATION PROTEIN PAA"/>
    <property type="match status" value="1"/>
</dbReference>
<protein>
    <submittedName>
        <fullName evidence="2">Phenylacetate-CoA oxygenase subunit PaaC</fullName>
    </submittedName>
</protein>
<dbReference type="Pfam" id="PF05138">
    <property type="entry name" value="PaaA_PaaC"/>
    <property type="match status" value="1"/>
</dbReference>
<evidence type="ECO:0000313" key="3">
    <source>
        <dbReference type="Proteomes" id="UP000509750"/>
    </source>
</evidence>
<accession>A0A7D5KKJ9</accession>
<dbReference type="GO" id="GO:0010124">
    <property type="term" value="P:phenylacetate catabolic process"/>
    <property type="evidence" value="ECO:0007669"/>
    <property type="project" value="InterPro"/>
</dbReference>
<reference evidence="2 3" key="1">
    <citation type="submission" date="2020-07" db="EMBL/GenBank/DDBJ databases">
        <title>Gai3-2, isolated from salt lake.</title>
        <authorList>
            <person name="Cui H."/>
            <person name="Shi X."/>
        </authorList>
    </citation>
    <scope>NUCLEOTIDE SEQUENCE [LARGE SCALE GENOMIC DNA]</scope>
    <source>
        <strain evidence="2 3">Gai3-2</strain>
    </source>
</reference>
<dbReference type="InterPro" id="IPR009078">
    <property type="entry name" value="Ferritin-like_SF"/>
</dbReference>
<dbReference type="PANTHER" id="PTHR30458:SF0">
    <property type="entry name" value="1,2-PHENYLACETYL-COA EPOXIDASE, SUBUNIT C"/>
    <property type="match status" value="1"/>
</dbReference>
<dbReference type="SUPFAM" id="SSF47240">
    <property type="entry name" value="Ferritin-like"/>
    <property type="match status" value="1"/>
</dbReference>
<organism evidence="2 3">
    <name type="scientific">Halorarum halophilum</name>
    <dbReference type="NCBI Taxonomy" id="2743090"/>
    <lineage>
        <taxon>Archaea</taxon>
        <taxon>Methanobacteriati</taxon>
        <taxon>Methanobacteriota</taxon>
        <taxon>Stenosarchaea group</taxon>
        <taxon>Halobacteria</taxon>
        <taxon>Halobacteriales</taxon>
        <taxon>Haloferacaceae</taxon>
        <taxon>Halorarum</taxon>
    </lineage>
</organism>
<dbReference type="GeneID" id="56027944"/>
<keyword evidence="3" id="KW-1185">Reference proteome</keyword>
<dbReference type="RefSeq" id="WP_179168310.1">
    <property type="nucleotide sequence ID" value="NZ_CP058529.1"/>
</dbReference>
<dbReference type="NCBIfam" id="TIGR02158">
    <property type="entry name" value="PA_CoA_Oxy3"/>
    <property type="match status" value="1"/>
</dbReference>
<dbReference type="AlphaFoldDB" id="A0A7D5KKJ9"/>
<gene>
    <name evidence="2" type="primary">paaC</name>
    <name evidence="2" type="ORF">HUG10_03885</name>
</gene>
<dbReference type="Proteomes" id="UP000509750">
    <property type="component" value="Chromosome"/>
</dbReference>
<dbReference type="InterPro" id="IPR007814">
    <property type="entry name" value="PaaA_PaaC"/>
</dbReference>
<dbReference type="KEGG" id="halg:HUG10_03885"/>
<dbReference type="OrthoDB" id="304275at2157"/>
<dbReference type="GO" id="GO:0005829">
    <property type="term" value="C:cytosol"/>
    <property type="evidence" value="ECO:0007669"/>
    <property type="project" value="TreeGrafter"/>
</dbReference>
<proteinExistence type="predicted"/>
<dbReference type="Gene3D" id="1.20.1260.10">
    <property type="match status" value="1"/>
</dbReference>
<dbReference type="InterPro" id="IPR012347">
    <property type="entry name" value="Ferritin-like"/>
</dbReference>
<sequence>MAADLDRGDLTTEGQLALEELLFRLADDEFVHAERLTEWQIYSPTVESDLALANVAQDEFGHARLWYDLLQELGYTEAECIWERPPGEWTHSTLVERPFADDGWDDAVVRTYLYDVAERLRLEALVDTRYAPLADRVGKALAEEDYHREHAESWLERLVVVPASRERVQGAVEDLFPHALSLFASGRHEDGILEHGFRTETLPDLRAEWLEQVVPFLESLGLDVPEPDDAERPDARGRDGSHTDAWYDLYDEFTHTYREVEFESPARLRGEEA</sequence>
<dbReference type="InterPro" id="IPR011882">
    <property type="entry name" value="PaaC"/>
</dbReference>
<name>A0A7D5KKJ9_9EURY</name>
<evidence type="ECO:0000256" key="1">
    <source>
        <dbReference type="SAM" id="MobiDB-lite"/>
    </source>
</evidence>